<protein>
    <submittedName>
        <fullName evidence="1">Uncharacterized protein</fullName>
    </submittedName>
</protein>
<dbReference type="EMBL" id="SGXA01000002">
    <property type="protein sequence ID" value="RZS71516.1"/>
    <property type="molecule type" value="Genomic_DNA"/>
</dbReference>
<dbReference type="AlphaFoldDB" id="A0A4Q7MRX0"/>
<organism evidence="1 2">
    <name type="scientific">Pseudobacter ginsenosidimutans</name>
    <dbReference type="NCBI Taxonomy" id="661488"/>
    <lineage>
        <taxon>Bacteria</taxon>
        <taxon>Pseudomonadati</taxon>
        <taxon>Bacteroidota</taxon>
        <taxon>Chitinophagia</taxon>
        <taxon>Chitinophagales</taxon>
        <taxon>Chitinophagaceae</taxon>
        <taxon>Pseudobacter</taxon>
    </lineage>
</organism>
<reference evidence="1 2" key="1">
    <citation type="submission" date="2019-02" db="EMBL/GenBank/DDBJ databases">
        <title>Genomic Encyclopedia of Type Strains, Phase IV (KMG-IV): sequencing the most valuable type-strain genomes for metagenomic binning, comparative biology and taxonomic classification.</title>
        <authorList>
            <person name="Goeker M."/>
        </authorList>
    </citation>
    <scope>NUCLEOTIDE SEQUENCE [LARGE SCALE GENOMIC DNA]</scope>
    <source>
        <strain evidence="1 2">DSM 18116</strain>
    </source>
</reference>
<evidence type="ECO:0000313" key="2">
    <source>
        <dbReference type="Proteomes" id="UP000293874"/>
    </source>
</evidence>
<dbReference type="RefSeq" id="WP_130542014.1">
    <property type="nucleotide sequence ID" value="NZ_CP042431.1"/>
</dbReference>
<accession>A0A4Q7MRX0</accession>
<sequence length="92" mass="10223">MVNKSKTDQALSDCMMTSEMQSDPLLAIKQFFNGDPIEKVRADLENLRDTTITESFGDLDKNDKWLLVEFLQRISGLVEAANVINSSQAALG</sequence>
<evidence type="ECO:0000313" key="1">
    <source>
        <dbReference type="EMBL" id="RZS71516.1"/>
    </source>
</evidence>
<keyword evidence="2" id="KW-1185">Reference proteome</keyword>
<comment type="caution">
    <text evidence="1">The sequence shown here is derived from an EMBL/GenBank/DDBJ whole genome shotgun (WGS) entry which is preliminary data.</text>
</comment>
<dbReference type="Proteomes" id="UP000293874">
    <property type="component" value="Unassembled WGS sequence"/>
</dbReference>
<proteinExistence type="predicted"/>
<gene>
    <name evidence="1" type="ORF">EV199_3420</name>
</gene>
<name>A0A4Q7MRX0_9BACT</name>